<name>W7U2R0_9STRA</name>
<evidence type="ECO:0000256" key="1">
    <source>
        <dbReference type="ARBA" id="ARBA00004300"/>
    </source>
</evidence>
<comment type="subcellular location">
    <subcellularLocation>
        <location evidence="1">Cytoplasm</location>
        <location evidence="1">Cytoskeleton</location>
        <location evidence="1">Microtubule organizing center</location>
        <location evidence="1">Centrosome</location>
    </subcellularLocation>
</comment>
<dbReference type="Proteomes" id="UP000019335">
    <property type="component" value="Chromosome 1"/>
</dbReference>
<keyword evidence="3 6" id="KW-0175">Coiled coil</keyword>
<organism evidence="9 10">
    <name type="scientific">Nannochloropsis gaditana</name>
    <dbReference type="NCBI Taxonomy" id="72520"/>
    <lineage>
        <taxon>Eukaryota</taxon>
        <taxon>Sar</taxon>
        <taxon>Stramenopiles</taxon>
        <taxon>Ochrophyta</taxon>
        <taxon>Eustigmatophyceae</taxon>
        <taxon>Eustigmatales</taxon>
        <taxon>Monodopsidaceae</taxon>
        <taxon>Nannochloropsis</taxon>
    </lineage>
</organism>
<comment type="caution">
    <text evidence="9">The sequence shown here is derived from an EMBL/GenBank/DDBJ whole genome shotgun (WGS) entry which is preliminary data.</text>
</comment>
<dbReference type="EMBL" id="AZIL01000055">
    <property type="protein sequence ID" value="EWM30093.1"/>
    <property type="molecule type" value="Genomic_DNA"/>
</dbReference>
<dbReference type="PANTHER" id="PTHR44281:SF2">
    <property type="entry name" value="SPINDLE ASSEMBLY ABNORMAL PROTEIN 6 HOMOLOG"/>
    <property type="match status" value="1"/>
</dbReference>
<evidence type="ECO:0000256" key="6">
    <source>
        <dbReference type="SAM" id="Coils"/>
    </source>
</evidence>
<dbReference type="GO" id="GO:0005813">
    <property type="term" value="C:centrosome"/>
    <property type="evidence" value="ECO:0007669"/>
    <property type="project" value="UniProtKB-SubCell"/>
</dbReference>
<evidence type="ECO:0000256" key="3">
    <source>
        <dbReference type="ARBA" id="ARBA00023054"/>
    </source>
</evidence>
<dbReference type="PANTHER" id="PTHR44281">
    <property type="entry name" value="SPINDLE ASSEMBLY ABNORMAL PROTEIN 6 HOMOLOG"/>
    <property type="match status" value="1"/>
</dbReference>
<evidence type="ECO:0000259" key="8">
    <source>
        <dbReference type="Pfam" id="PF16531"/>
    </source>
</evidence>
<dbReference type="Gene3D" id="2.170.210.20">
    <property type="entry name" value="Spindle assembly abnormal protein 6, N-terminal domain"/>
    <property type="match status" value="1"/>
</dbReference>
<keyword evidence="4" id="KW-0206">Cytoskeleton</keyword>
<feature type="coiled-coil region" evidence="6">
    <location>
        <begin position="294"/>
        <end position="395"/>
    </location>
</feature>
<keyword evidence="5" id="KW-0131">Cell cycle</keyword>
<accession>W7U2R0</accession>
<feature type="region of interest" description="Disordered" evidence="7">
    <location>
        <begin position="593"/>
        <end position="640"/>
    </location>
</feature>
<dbReference type="AlphaFoldDB" id="W7U2R0"/>
<sequence>MAPQSTSPRLHDSRGRGTCRSSNVVFERANPLFEGTLDIEVCRQGMQGEQNQSQELSREMVPLTLRVLTGTANSTYTTSNQVGNYSRSEHVLRIEITQYDNPTEEKAGDEDAAASYFLYTLDVSESEYPILKRDQSLLVDFADFPDQFIGLVAQCRVSHSSTNASQRSSAASCDTIPAEVPPPYRARLTLATSSALSTSPSSSAVFAIVEATPFKELSHLSLAFCPPTDHHLKAFLATRLQHLTFLHAAAVRTHHSVSHILSEEQARNLSLTTALSSLRREKEEETGTLKRTHMEAMTTALAEHSREKDQLISRHESQMNALRKRCEETERRRMELSEARHANEAKLREVTRRVEQLTDRLAESDKNTRTLVEEKKGLEDTLRNAEKHWDEAKLREEGLLQKLKGQDDVLERTKALQLVAEGARRRMEEALELYKNNALALQEKLEVSVGEIQKGNMIIQKLQTETQTLRGKIKTKNEVLKKQEALLVEGRRGQDAGVHRLSAVVQENGRLTQELGALKTALEESRRENESNQQVITWLNKEINDLQLGRGSHGLMHATVGGMEGPKYGRAKQHNSSTAASVATFIPSYNTPAKYRGDTISQATPKSPVESNAVDKDPHQSKSPLPRHSPSLGVNVSASSMSTAASTHYLDVLGLSDPYQH</sequence>
<proteinExistence type="predicted"/>
<dbReference type="Pfam" id="PF16531">
    <property type="entry name" value="SAS-6_N"/>
    <property type="match status" value="1"/>
</dbReference>
<gene>
    <name evidence="9" type="ORF">Naga_100193g3</name>
</gene>
<evidence type="ECO:0000256" key="5">
    <source>
        <dbReference type="ARBA" id="ARBA00023306"/>
    </source>
</evidence>
<dbReference type="CDD" id="cd10142">
    <property type="entry name" value="HD_SAS6_N"/>
    <property type="match status" value="1"/>
</dbReference>
<evidence type="ECO:0000256" key="7">
    <source>
        <dbReference type="SAM" id="MobiDB-lite"/>
    </source>
</evidence>
<dbReference type="InterPro" id="IPR038558">
    <property type="entry name" value="SAS-6_N_sf"/>
</dbReference>
<keyword evidence="2" id="KW-0963">Cytoplasm</keyword>
<dbReference type="OrthoDB" id="49058at2759"/>
<reference evidence="9 10" key="1">
    <citation type="journal article" date="2014" name="Mol. Plant">
        <title>Chromosome Scale Genome Assembly and Transcriptome Profiling of Nannochloropsis gaditana in Nitrogen Depletion.</title>
        <authorList>
            <person name="Corteggiani Carpinelli E."/>
            <person name="Telatin A."/>
            <person name="Vitulo N."/>
            <person name="Forcato C."/>
            <person name="D'Angelo M."/>
            <person name="Schiavon R."/>
            <person name="Vezzi A."/>
            <person name="Giacometti G.M."/>
            <person name="Morosinotto T."/>
            <person name="Valle G."/>
        </authorList>
    </citation>
    <scope>NUCLEOTIDE SEQUENCE [LARGE SCALE GENOMIC DNA]</scope>
    <source>
        <strain evidence="9 10">B-31</strain>
    </source>
</reference>
<evidence type="ECO:0000256" key="2">
    <source>
        <dbReference type="ARBA" id="ARBA00022490"/>
    </source>
</evidence>
<evidence type="ECO:0000313" key="10">
    <source>
        <dbReference type="Proteomes" id="UP000019335"/>
    </source>
</evidence>
<dbReference type="InterPro" id="IPR032396">
    <property type="entry name" value="SAS-6_N"/>
</dbReference>
<keyword evidence="10" id="KW-1185">Reference proteome</keyword>
<protein>
    <submittedName>
        <fullName evidence="9">Spindle assembly abnormal protein 6</fullName>
    </submittedName>
</protein>
<evidence type="ECO:0000313" key="9">
    <source>
        <dbReference type="EMBL" id="EWM30093.1"/>
    </source>
</evidence>
<feature type="domain" description="Spindle assembly abnormal protein 6 N-terminal" evidence="8">
    <location>
        <begin position="115"/>
        <end position="224"/>
    </location>
</feature>
<evidence type="ECO:0000256" key="4">
    <source>
        <dbReference type="ARBA" id="ARBA00023212"/>
    </source>
</evidence>